<dbReference type="GO" id="GO:0003684">
    <property type="term" value="F:damaged DNA binding"/>
    <property type="evidence" value="ECO:0007669"/>
    <property type="project" value="InterPro"/>
</dbReference>
<evidence type="ECO:0000256" key="9">
    <source>
        <dbReference type="ARBA" id="ARBA00023295"/>
    </source>
</evidence>
<reference evidence="12" key="1">
    <citation type="journal article" date="2019" name="Microorganisms">
        <title>DNA Damage Response Pathways in Dinoflagellates.</title>
        <authorList>
            <person name="Li C."/>
            <person name="Wong J."/>
        </authorList>
    </citation>
    <scope>NUCLEOTIDE SEQUENCE</scope>
</reference>
<dbReference type="PROSITE" id="PS51068">
    <property type="entry name" value="FPG_CAT"/>
    <property type="match status" value="1"/>
</dbReference>
<dbReference type="Gene3D" id="3.20.190.10">
    <property type="entry name" value="MutM-like, N-terminal"/>
    <property type="match status" value="1"/>
</dbReference>
<evidence type="ECO:0000256" key="6">
    <source>
        <dbReference type="ARBA" id="ARBA00023204"/>
    </source>
</evidence>
<dbReference type="InterPro" id="IPR012319">
    <property type="entry name" value="FPG_cat"/>
</dbReference>
<name>A0A516AGK0_CRYCO</name>
<comment type="catalytic activity">
    <reaction evidence="1">
        <text>Hydrolysis of DNA containing ring-opened 7-methylguanine residues, releasing 2,6-diamino-4-hydroxy-5-(N-methyl)formamidopyrimidine.</text>
        <dbReference type="EC" id="3.2.2.23"/>
    </reaction>
</comment>
<dbReference type="EMBL" id="MN125978">
    <property type="protein sequence ID" value="QDO16445.1"/>
    <property type="molecule type" value="mRNA"/>
</dbReference>
<evidence type="ECO:0000256" key="3">
    <source>
        <dbReference type="ARBA" id="ARBA00022763"/>
    </source>
</evidence>
<evidence type="ECO:0000259" key="11">
    <source>
        <dbReference type="PROSITE" id="PS51068"/>
    </source>
</evidence>
<keyword evidence="3" id="KW-0227">DNA damage</keyword>
<dbReference type="InterPro" id="IPR010979">
    <property type="entry name" value="Ribosomal_uS13-like_H2TH"/>
</dbReference>
<dbReference type="PANTHER" id="PTHR22993:SF9">
    <property type="entry name" value="FORMAMIDOPYRIMIDINE-DNA GLYCOSYLASE"/>
    <property type="match status" value="1"/>
</dbReference>
<evidence type="ECO:0000256" key="8">
    <source>
        <dbReference type="ARBA" id="ARBA00023268"/>
    </source>
</evidence>
<sequence length="321" mass="35849">MPELPEVEAMRKQVERQLRGATITSVDARESGGGPRTGKFDSIVIGERVKEQTFVKTLQNRRITAVKRIGKQIWLELSGDGAHLLFHCGMTGCLSVEGAKRLKFQYFGKGKEWPPKFTKLQLVCKKKGAPGNKSKRLVFFDPRRLGRILLREQPRSEPPICHLAPDPLVELPRLDVFCEVLSKSNMPVKAVLLDQTKLVAGVGNWVADEVLHAARIHPAAIAKTLSKAQVASLRRSISSIVRAAVKVDADAERFPKKWLFHKRWQAGSQRRDVQLPGHGGTLVFRTVAGRTTALVPSRQKMGLLASSGRPRRQQQQQQQNQ</sequence>
<evidence type="ECO:0000256" key="1">
    <source>
        <dbReference type="ARBA" id="ARBA00001668"/>
    </source>
</evidence>
<evidence type="ECO:0000256" key="4">
    <source>
        <dbReference type="ARBA" id="ARBA00022801"/>
    </source>
</evidence>
<comment type="similarity">
    <text evidence="2">Belongs to the FPG family.</text>
</comment>
<dbReference type="Pfam" id="PF06831">
    <property type="entry name" value="H2TH"/>
    <property type="match status" value="1"/>
</dbReference>
<keyword evidence="8" id="KW-0511">Multifunctional enzyme</keyword>
<keyword evidence="5" id="KW-0238">DNA-binding</keyword>
<dbReference type="PANTHER" id="PTHR22993">
    <property type="entry name" value="FORMAMIDOPYRIMIDINE-DNA GLYCOSYLASE"/>
    <property type="match status" value="1"/>
</dbReference>
<dbReference type="GO" id="GO:0006284">
    <property type="term" value="P:base-excision repair"/>
    <property type="evidence" value="ECO:0007669"/>
    <property type="project" value="InterPro"/>
</dbReference>
<dbReference type="InterPro" id="IPR015886">
    <property type="entry name" value="H2TH_FPG"/>
</dbReference>
<evidence type="ECO:0000256" key="7">
    <source>
        <dbReference type="ARBA" id="ARBA00023239"/>
    </source>
</evidence>
<dbReference type="GO" id="GO:0003906">
    <property type="term" value="F:DNA-(apurinic or apyrimidinic site) endonuclease activity"/>
    <property type="evidence" value="ECO:0007669"/>
    <property type="project" value="InterPro"/>
</dbReference>
<dbReference type="GO" id="GO:0016829">
    <property type="term" value="F:lyase activity"/>
    <property type="evidence" value="ECO:0007669"/>
    <property type="project" value="UniProtKB-KW"/>
</dbReference>
<evidence type="ECO:0000256" key="10">
    <source>
        <dbReference type="SAM" id="MobiDB-lite"/>
    </source>
</evidence>
<dbReference type="SMART" id="SM00898">
    <property type="entry name" value="Fapy_DNA_glyco"/>
    <property type="match status" value="1"/>
</dbReference>
<proteinExistence type="evidence at transcript level"/>
<dbReference type="SMART" id="SM01232">
    <property type="entry name" value="H2TH"/>
    <property type="match status" value="1"/>
</dbReference>
<accession>A0A516AGK0</accession>
<organism evidence="12">
    <name type="scientific">Crypthecodinium cohnii</name>
    <name type="common">Dinoflagellate</name>
    <name type="synonym">Glenodinium cohnii</name>
    <dbReference type="NCBI Taxonomy" id="2866"/>
    <lineage>
        <taxon>Eukaryota</taxon>
        <taxon>Sar</taxon>
        <taxon>Alveolata</taxon>
        <taxon>Dinophyceae</taxon>
        <taxon>Gonyaulacales</taxon>
        <taxon>Crypthecodiniaceae</taxon>
        <taxon>Crypthecodinium</taxon>
    </lineage>
</organism>
<dbReference type="Pfam" id="PF01149">
    <property type="entry name" value="Fapy_DNA_glyco"/>
    <property type="match status" value="1"/>
</dbReference>
<keyword evidence="6" id="KW-0234">DNA repair</keyword>
<dbReference type="InterPro" id="IPR035937">
    <property type="entry name" value="FPG_N"/>
</dbReference>
<dbReference type="SUPFAM" id="SSF46946">
    <property type="entry name" value="S13-like H2TH domain"/>
    <property type="match status" value="1"/>
</dbReference>
<evidence type="ECO:0000313" key="12">
    <source>
        <dbReference type="EMBL" id="QDO16445.1"/>
    </source>
</evidence>
<protein>
    <submittedName>
        <fullName evidence="12">Formamidopyrimidine-DNA glycosylase</fullName>
    </submittedName>
</protein>
<dbReference type="GO" id="GO:0008534">
    <property type="term" value="F:oxidized purine nucleobase lesion DNA N-glycosylase activity"/>
    <property type="evidence" value="ECO:0007669"/>
    <property type="project" value="UniProtKB-EC"/>
</dbReference>
<keyword evidence="9" id="KW-0326">Glycosidase</keyword>
<dbReference type="GO" id="GO:0008270">
    <property type="term" value="F:zinc ion binding"/>
    <property type="evidence" value="ECO:0007669"/>
    <property type="project" value="InterPro"/>
</dbReference>
<keyword evidence="7" id="KW-0456">Lyase</keyword>
<evidence type="ECO:0000256" key="5">
    <source>
        <dbReference type="ARBA" id="ARBA00023125"/>
    </source>
</evidence>
<dbReference type="AlphaFoldDB" id="A0A516AGK0"/>
<dbReference type="GO" id="GO:0005634">
    <property type="term" value="C:nucleus"/>
    <property type="evidence" value="ECO:0007669"/>
    <property type="project" value="TreeGrafter"/>
</dbReference>
<feature type="region of interest" description="Disordered" evidence="10">
    <location>
        <begin position="302"/>
        <end position="321"/>
    </location>
</feature>
<feature type="domain" description="Formamidopyrimidine-DNA glycosylase catalytic" evidence="11">
    <location>
        <begin position="2"/>
        <end position="146"/>
    </location>
</feature>
<dbReference type="SUPFAM" id="SSF81624">
    <property type="entry name" value="N-terminal domain of MutM-like DNA repair proteins"/>
    <property type="match status" value="1"/>
</dbReference>
<evidence type="ECO:0000256" key="2">
    <source>
        <dbReference type="ARBA" id="ARBA00009409"/>
    </source>
</evidence>
<keyword evidence="4" id="KW-0378">Hydrolase</keyword>
<dbReference type="Gene3D" id="1.10.8.50">
    <property type="match status" value="1"/>
</dbReference>